<keyword evidence="2" id="KW-1185">Reference proteome</keyword>
<evidence type="ECO:0008006" key="3">
    <source>
        <dbReference type="Google" id="ProtNLM"/>
    </source>
</evidence>
<proteinExistence type="predicted"/>
<dbReference type="Pfam" id="PF12541">
    <property type="entry name" value="DUF3737"/>
    <property type="match status" value="1"/>
</dbReference>
<dbReference type="Proteomes" id="UP000199046">
    <property type="component" value="Unassembled WGS sequence"/>
</dbReference>
<dbReference type="SUPFAM" id="SSF51126">
    <property type="entry name" value="Pectin lyase-like"/>
    <property type="match status" value="1"/>
</dbReference>
<dbReference type="STRING" id="402385.SAMN05421848_0409"/>
<accession>A0A1I1G3K3</accession>
<gene>
    <name evidence="1" type="ORF">SAMN05421848_0409</name>
</gene>
<dbReference type="EMBL" id="FOLY01000001">
    <property type="protein sequence ID" value="SFC06429.1"/>
    <property type="molecule type" value="Genomic_DNA"/>
</dbReference>
<dbReference type="OrthoDB" id="9803285at2"/>
<protein>
    <recommendedName>
        <fullName evidence="3">DUF3737 domain-containing protein</fullName>
    </recommendedName>
</protein>
<dbReference type="Gene3D" id="2.160.20.10">
    <property type="entry name" value="Single-stranded right-handed beta-helix, Pectin lyase-like"/>
    <property type="match status" value="1"/>
</dbReference>
<reference evidence="2" key="1">
    <citation type="submission" date="2016-10" db="EMBL/GenBank/DDBJ databases">
        <authorList>
            <person name="Varghese N."/>
            <person name="Submissions S."/>
        </authorList>
    </citation>
    <scope>NUCLEOTIDE SEQUENCE [LARGE SCALE GENOMIC DNA]</scope>
    <source>
        <strain evidence="2">DSM 23439</strain>
    </source>
</reference>
<sequence>MKHIDNTAFGGERACFAAHDTRFEGVTFHPGESAIKHTHHVEAHHCRFTGKYPFWHNNDVLIENSLFTVDARAAIWYSSNVRMRDTRVEAPKMFRSLEGLTLERVTLSNAAECGWNCRNIDFRDVEIANGDYLLMNSQHIHIDGFRLQGNYSFQDARDVVIRNAHLDSRDALWNTRDVTVYDSVLEGEFLGWHSRNLRLVNCTIRGTQPLCYVTNLMMKNCVMEHTDLCFEYSTIDVDIVGSIDSIRNPAGGRIRADHIDEVFLDEHCLNPGACRIETRETEVPA</sequence>
<evidence type="ECO:0000313" key="2">
    <source>
        <dbReference type="Proteomes" id="UP000199046"/>
    </source>
</evidence>
<dbReference type="InterPro" id="IPR012334">
    <property type="entry name" value="Pectin_lyas_fold"/>
</dbReference>
<dbReference type="AlphaFoldDB" id="A0A1I1G3K3"/>
<name>A0A1I1G3K3_9GAMM</name>
<dbReference type="InterPro" id="IPR011050">
    <property type="entry name" value="Pectin_lyase_fold/virulence"/>
</dbReference>
<evidence type="ECO:0000313" key="1">
    <source>
        <dbReference type="EMBL" id="SFC06429.1"/>
    </source>
</evidence>
<dbReference type="InterPro" id="IPR022208">
    <property type="entry name" value="DUF3737"/>
</dbReference>
<organism evidence="1 2">
    <name type="scientific">Kushneria avicenniae</name>
    <dbReference type="NCBI Taxonomy" id="402385"/>
    <lineage>
        <taxon>Bacteria</taxon>
        <taxon>Pseudomonadati</taxon>
        <taxon>Pseudomonadota</taxon>
        <taxon>Gammaproteobacteria</taxon>
        <taxon>Oceanospirillales</taxon>
        <taxon>Halomonadaceae</taxon>
        <taxon>Kushneria</taxon>
    </lineage>
</organism>